<dbReference type="PANTHER" id="PTHR38926">
    <property type="entry name" value="F-BOX DOMAIN CONTAINING PROTEIN, EXPRESSED"/>
    <property type="match status" value="1"/>
</dbReference>
<dbReference type="InterPro" id="IPR001810">
    <property type="entry name" value="F-box_dom"/>
</dbReference>
<feature type="domain" description="F-box" evidence="3">
    <location>
        <begin position="123"/>
        <end position="173"/>
    </location>
</feature>
<dbReference type="Pfam" id="PF12937">
    <property type="entry name" value="F-box-like"/>
    <property type="match status" value="1"/>
</dbReference>
<evidence type="ECO:0000259" key="3">
    <source>
        <dbReference type="Pfam" id="PF12937"/>
    </source>
</evidence>
<dbReference type="Gene3D" id="1.20.1280.50">
    <property type="match status" value="1"/>
</dbReference>
<dbReference type="InterPro" id="IPR032675">
    <property type="entry name" value="LRR_dom_sf"/>
</dbReference>
<evidence type="ECO:0000313" key="5">
    <source>
        <dbReference type="Proteomes" id="UP000298390"/>
    </source>
</evidence>
<sequence>MYASSVAGAPIDPPRIRTSLGPRPPEPTSPPPPYEAHEAYPSFAPIAPGITSRTNSLPRPQEGLASYGDSSRSRARRPAQNLSIPHLREAIHTLESRMASLLNERDLLESRLELAVRMQSPVQRLPDELLSAIFEIGVLDGEEEDPITLANLMIVCRQWKDVAVDTPALWSRIRMGTRHSFDKARVKLERSKTVPLYIGVDFSPRVEYGNVSTESLMLAMDLLRPAIWRWRTFHLTVPNRPQAHAALTRCRERAPLLEVMSVRICHSMQEDPFSRAPPPLFEGHTPRLRSCSFTSFNFNWDTALVTRLRVLKLGGYWNAQSPSVDVILGILRACPNLEELALRNMSDIETDSCSLPDFDPSEQDSLGERLVHVADARPVQLPRLVEASFYYCGNVRTRTILSLISFPALERIELCFLDNVSPMLEYLRRQSLTRLPLRHLRIESSYFNEMKLVRLLKRLPALNSLEFVDADDVSSNLLKVRITSSWLRGNAEPSHASQTFATPAAAQTWVCPKLTSVWLEGCTSVDWEALRAVVESRLPAQSRALPPQKLSRGSSSSASTSAQPSRPTSSASAFAYQAHILSRVPASTSSGHASLIGPRRLESLNLSRCHQISKEMVQWLRMYVAEVKCEATKGVWGEPVTV</sequence>
<dbReference type="SUPFAM" id="SSF81383">
    <property type="entry name" value="F-box domain"/>
    <property type="match status" value="1"/>
</dbReference>
<proteinExistence type="predicted"/>
<feature type="region of interest" description="Disordered" evidence="2">
    <location>
        <begin position="1"/>
        <end position="84"/>
    </location>
</feature>
<gene>
    <name evidence="4" type="ORF">EVJ58_g4782</name>
</gene>
<feature type="coiled-coil region" evidence="1">
    <location>
        <begin position="84"/>
        <end position="118"/>
    </location>
</feature>
<organism evidence="4 5">
    <name type="scientific">Rhodofomes roseus</name>
    <dbReference type="NCBI Taxonomy" id="34475"/>
    <lineage>
        <taxon>Eukaryota</taxon>
        <taxon>Fungi</taxon>
        <taxon>Dikarya</taxon>
        <taxon>Basidiomycota</taxon>
        <taxon>Agaricomycotina</taxon>
        <taxon>Agaricomycetes</taxon>
        <taxon>Polyporales</taxon>
        <taxon>Rhodofomes</taxon>
    </lineage>
</organism>
<feature type="compositionally biased region" description="Pro residues" evidence="2">
    <location>
        <begin position="22"/>
        <end position="34"/>
    </location>
</feature>
<dbReference type="EMBL" id="SEKV01000227">
    <property type="protein sequence ID" value="TFY61004.1"/>
    <property type="molecule type" value="Genomic_DNA"/>
</dbReference>
<feature type="compositionally biased region" description="Low complexity" evidence="2">
    <location>
        <begin position="551"/>
        <end position="568"/>
    </location>
</feature>
<feature type="region of interest" description="Disordered" evidence="2">
    <location>
        <begin position="544"/>
        <end position="568"/>
    </location>
</feature>
<keyword evidence="1" id="KW-0175">Coiled coil</keyword>
<protein>
    <recommendedName>
        <fullName evidence="3">F-box domain-containing protein</fullName>
    </recommendedName>
</protein>
<evidence type="ECO:0000256" key="1">
    <source>
        <dbReference type="SAM" id="Coils"/>
    </source>
</evidence>
<dbReference type="InterPro" id="IPR036047">
    <property type="entry name" value="F-box-like_dom_sf"/>
</dbReference>
<evidence type="ECO:0000256" key="2">
    <source>
        <dbReference type="SAM" id="MobiDB-lite"/>
    </source>
</evidence>
<evidence type="ECO:0000313" key="4">
    <source>
        <dbReference type="EMBL" id="TFY61004.1"/>
    </source>
</evidence>
<name>A0A4Y9YEN8_9APHY</name>
<dbReference type="AlphaFoldDB" id="A0A4Y9YEN8"/>
<comment type="caution">
    <text evidence="4">The sequence shown here is derived from an EMBL/GenBank/DDBJ whole genome shotgun (WGS) entry which is preliminary data.</text>
</comment>
<accession>A0A4Y9YEN8</accession>
<dbReference type="Gene3D" id="3.80.10.10">
    <property type="entry name" value="Ribonuclease Inhibitor"/>
    <property type="match status" value="1"/>
</dbReference>
<reference evidence="4 5" key="1">
    <citation type="submission" date="2019-01" db="EMBL/GenBank/DDBJ databases">
        <title>Genome sequencing of the rare red list fungi Fomitopsis rosea.</title>
        <authorList>
            <person name="Buettner E."/>
            <person name="Kellner H."/>
        </authorList>
    </citation>
    <scope>NUCLEOTIDE SEQUENCE [LARGE SCALE GENOMIC DNA]</scope>
    <source>
        <strain evidence="4 5">DSM 105464</strain>
    </source>
</reference>
<dbReference type="Proteomes" id="UP000298390">
    <property type="component" value="Unassembled WGS sequence"/>
</dbReference>
<dbReference type="PANTHER" id="PTHR38926:SF72">
    <property type="entry name" value="IM:7136021-RELATED"/>
    <property type="match status" value="1"/>
</dbReference>
<dbReference type="SUPFAM" id="SSF52047">
    <property type="entry name" value="RNI-like"/>
    <property type="match status" value="1"/>
</dbReference>